<keyword evidence="5 7" id="KW-0067">ATP-binding</keyword>
<dbReference type="Gene3D" id="3.40.50.300">
    <property type="entry name" value="P-loop containing nucleotide triphosphate hydrolases"/>
    <property type="match status" value="1"/>
</dbReference>
<reference evidence="7 8" key="1">
    <citation type="submission" date="2020-10" db="EMBL/GenBank/DDBJ databases">
        <title>Ramlibacter sp. HM2 16S ribosomal RNA gene Genome sequencing and assembly.</title>
        <authorList>
            <person name="Kang M."/>
        </authorList>
    </citation>
    <scope>NUCLEOTIDE SEQUENCE [LARGE SCALE GENOMIC DNA]</scope>
    <source>
        <strain evidence="7 8">HM2</strain>
    </source>
</reference>
<accession>A0ABR9S058</accession>
<evidence type="ECO:0000256" key="2">
    <source>
        <dbReference type="ARBA" id="ARBA00022448"/>
    </source>
</evidence>
<sequence>MSLLALRGVRFAFPGWPPTVDGVDLVVEEGDFHCLVGRSGCGKTTLLKLAAGLLRPDAGEVRFQPRHPAAAGTGIGFVFQSPNLLEWRRVIDNVLLPLSLHRRTTPDDEEQALRLLDQLGLAAHARKYPRQLSGGQQSRVALARALILQPALLLLDEPFAALDAITREELQQDLLALGRAQGTGVLFVTHDIAEAVFLADRVHVVEAGRILREVGVDVPRPRDRAGVAFARQAAQVRAALHLEAAAA</sequence>
<dbReference type="RefSeq" id="WP_193675556.1">
    <property type="nucleotide sequence ID" value="NZ_JADDIV010000002.1"/>
</dbReference>
<dbReference type="SMART" id="SM00382">
    <property type="entry name" value="AAA"/>
    <property type="match status" value="1"/>
</dbReference>
<evidence type="ECO:0000256" key="5">
    <source>
        <dbReference type="ARBA" id="ARBA00022840"/>
    </source>
</evidence>
<keyword evidence="2" id="KW-0813">Transport</keyword>
<dbReference type="Pfam" id="PF00005">
    <property type="entry name" value="ABC_tran"/>
    <property type="match status" value="1"/>
</dbReference>
<dbReference type="InterPro" id="IPR003439">
    <property type="entry name" value="ABC_transporter-like_ATP-bd"/>
</dbReference>
<name>A0ABR9S058_9BURK</name>
<dbReference type="EMBL" id="JADDIV010000002">
    <property type="protein sequence ID" value="MBE7366906.1"/>
    <property type="molecule type" value="Genomic_DNA"/>
</dbReference>
<keyword evidence="3" id="KW-0472">Membrane</keyword>
<evidence type="ECO:0000256" key="4">
    <source>
        <dbReference type="ARBA" id="ARBA00022741"/>
    </source>
</evidence>
<dbReference type="InterPro" id="IPR017871">
    <property type="entry name" value="ABC_transporter-like_CS"/>
</dbReference>
<gene>
    <name evidence="7" type="ORF">IM787_04945</name>
</gene>
<comment type="caution">
    <text evidence="7">The sequence shown here is derived from an EMBL/GenBank/DDBJ whole genome shotgun (WGS) entry which is preliminary data.</text>
</comment>
<evidence type="ECO:0000256" key="3">
    <source>
        <dbReference type="ARBA" id="ARBA00022475"/>
    </source>
</evidence>
<keyword evidence="3" id="KW-1003">Cell membrane</keyword>
<comment type="similarity">
    <text evidence="1">Belongs to the ABC transporter superfamily.</text>
</comment>
<feature type="domain" description="ABC transporter" evidence="6">
    <location>
        <begin position="4"/>
        <end position="232"/>
    </location>
</feature>
<keyword evidence="8" id="KW-1185">Reference proteome</keyword>
<proteinExistence type="inferred from homology"/>
<evidence type="ECO:0000259" key="6">
    <source>
        <dbReference type="PROSITE" id="PS50893"/>
    </source>
</evidence>
<dbReference type="InterPro" id="IPR003593">
    <property type="entry name" value="AAA+_ATPase"/>
</dbReference>
<evidence type="ECO:0000256" key="1">
    <source>
        <dbReference type="ARBA" id="ARBA00005417"/>
    </source>
</evidence>
<evidence type="ECO:0000313" key="8">
    <source>
        <dbReference type="Proteomes" id="UP000806285"/>
    </source>
</evidence>
<dbReference type="PROSITE" id="PS50893">
    <property type="entry name" value="ABC_TRANSPORTER_2"/>
    <property type="match status" value="1"/>
</dbReference>
<dbReference type="PROSITE" id="PS00211">
    <property type="entry name" value="ABC_TRANSPORTER_1"/>
    <property type="match status" value="1"/>
</dbReference>
<protein>
    <submittedName>
        <fullName evidence="7">ABC transporter ATP-binding protein</fullName>
    </submittedName>
</protein>
<organism evidence="7 8">
    <name type="scientific">Ramlibacter pallidus</name>
    <dbReference type="NCBI Taxonomy" id="2780087"/>
    <lineage>
        <taxon>Bacteria</taxon>
        <taxon>Pseudomonadati</taxon>
        <taxon>Pseudomonadota</taxon>
        <taxon>Betaproteobacteria</taxon>
        <taxon>Burkholderiales</taxon>
        <taxon>Comamonadaceae</taxon>
        <taxon>Ramlibacter</taxon>
    </lineage>
</organism>
<dbReference type="PANTHER" id="PTHR42788:SF13">
    <property type="entry name" value="ALIPHATIC SULFONATES IMPORT ATP-BINDING PROTEIN SSUB"/>
    <property type="match status" value="1"/>
</dbReference>
<dbReference type="PANTHER" id="PTHR42788">
    <property type="entry name" value="TAURINE IMPORT ATP-BINDING PROTEIN-RELATED"/>
    <property type="match status" value="1"/>
</dbReference>
<keyword evidence="4" id="KW-0547">Nucleotide-binding</keyword>
<dbReference type="InterPro" id="IPR027417">
    <property type="entry name" value="P-loop_NTPase"/>
</dbReference>
<dbReference type="Proteomes" id="UP000806285">
    <property type="component" value="Unassembled WGS sequence"/>
</dbReference>
<dbReference type="SUPFAM" id="SSF52540">
    <property type="entry name" value="P-loop containing nucleoside triphosphate hydrolases"/>
    <property type="match status" value="1"/>
</dbReference>
<dbReference type="InterPro" id="IPR050166">
    <property type="entry name" value="ABC_transporter_ATP-bind"/>
</dbReference>
<evidence type="ECO:0000313" key="7">
    <source>
        <dbReference type="EMBL" id="MBE7366906.1"/>
    </source>
</evidence>
<dbReference type="GO" id="GO:0005524">
    <property type="term" value="F:ATP binding"/>
    <property type="evidence" value="ECO:0007669"/>
    <property type="project" value="UniProtKB-KW"/>
</dbReference>